<keyword evidence="1" id="KW-0472">Membrane</keyword>
<comment type="caution">
    <text evidence="2">The sequence shown here is derived from an EMBL/GenBank/DDBJ whole genome shotgun (WGS) entry which is preliminary data.</text>
</comment>
<dbReference type="OrthoDB" id="8297840at2759"/>
<name>A0A226D0S1_FOLCA</name>
<keyword evidence="3" id="KW-1185">Reference proteome</keyword>
<dbReference type="EMBL" id="LNIX01000046">
    <property type="protein sequence ID" value="OXA38454.1"/>
    <property type="molecule type" value="Genomic_DNA"/>
</dbReference>
<dbReference type="AlphaFoldDB" id="A0A226D0S1"/>
<feature type="transmembrane region" description="Helical" evidence="1">
    <location>
        <begin position="108"/>
        <end position="130"/>
    </location>
</feature>
<evidence type="ECO:0000256" key="1">
    <source>
        <dbReference type="SAM" id="Phobius"/>
    </source>
</evidence>
<feature type="transmembrane region" description="Helical" evidence="1">
    <location>
        <begin position="54"/>
        <end position="78"/>
    </location>
</feature>
<evidence type="ECO:0000313" key="2">
    <source>
        <dbReference type="EMBL" id="OXA38454.1"/>
    </source>
</evidence>
<dbReference type="Proteomes" id="UP000198287">
    <property type="component" value="Unassembled WGS sequence"/>
</dbReference>
<gene>
    <name evidence="2" type="ORF">Fcan01_26840</name>
</gene>
<evidence type="ECO:0000313" key="3">
    <source>
        <dbReference type="Proteomes" id="UP000198287"/>
    </source>
</evidence>
<sequence length="269" mass="30780">MCSKILPRLNQRLPSAGFTQQLGPFLKLSRWFGRCPIGFETIVKKSKIQYSFNLTTTSFFLSLILALLLNAVFAIAILKFQHDVFPSGGMWPPSNPTDEVVKGRVTDFLYSLINSIATWSAYIVFVDYFFGFLKAPELANWLNNWNTIEDEMNQIGFQTEVKLGRFVYIFIPLFEFVPSMIFGILDVTEQINPDYVIYSFLTVIYGFMPYVSYAIEDSKALVMLKCLQLGFHRHAEAGAIAEWLEHPSLSAEVPGSNIRLWLEFLVNQH</sequence>
<feature type="transmembrane region" description="Helical" evidence="1">
    <location>
        <begin position="166"/>
        <end position="185"/>
    </location>
</feature>
<keyword evidence="1" id="KW-1133">Transmembrane helix</keyword>
<accession>A0A226D0S1</accession>
<organism evidence="2 3">
    <name type="scientific">Folsomia candida</name>
    <name type="common">Springtail</name>
    <dbReference type="NCBI Taxonomy" id="158441"/>
    <lineage>
        <taxon>Eukaryota</taxon>
        <taxon>Metazoa</taxon>
        <taxon>Ecdysozoa</taxon>
        <taxon>Arthropoda</taxon>
        <taxon>Hexapoda</taxon>
        <taxon>Collembola</taxon>
        <taxon>Entomobryomorpha</taxon>
        <taxon>Isotomoidea</taxon>
        <taxon>Isotomidae</taxon>
        <taxon>Proisotominae</taxon>
        <taxon>Folsomia</taxon>
    </lineage>
</organism>
<reference evidence="2 3" key="1">
    <citation type="submission" date="2015-12" db="EMBL/GenBank/DDBJ databases">
        <title>The genome of Folsomia candida.</title>
        <authorList>
            <person name="Faddeeva A."/>
            <person name="Derks M.F."/>
            <person name="Anvar Y."/>
            <person name="Smit S."/>
            <person name="Van Straalen N."/>
            <person name="Roelofs D."/>
        </authorList>
    </citation>
    <scope>NUCLEOTIDE SEQUENCE [LARGE SCALE GENOMIC DNA]</scope>
    <source>
        <strain evidence="2 3">VU population</strain>
        <tissue evidence="2">Whole body</tissue>
    </source>
</reference>
<proteinExistence type="predicted"/>
<keyword evidence="1" id="KW-0812">Transmembrane</keyword>
<feature type="transmembrane region" description="Helical" evidence="1">
    <location>
        <begin position="197"/>
        <end position="215"/>
    </location>
</feature>
<protein>
    <submittedName>
        <fullName evidence="2">Uncharacterized protein</fullName>
    </submittedName>
</protein>